<reference evidence="1" key="1">
    <citation type="journal article" date="2022" name="Int. J. Mol. Sci.">
        <title>Draft Genome of Tanacetum Coccineum: Genomic Comparison of Closely Related Tanacetum-Family Plants.</title>
        <authorList>
            <person name="Yamashiro T."/>
            <person name="Shiraishi A."/>
            <person name="Nakayama K."/>
            <person name="Satake H."/>
        </authorList>
    </citation>
    <scope>NUCLEOTIDE SEQUENCE</scope>
</reference>
<dbReference type="EMBL" id="BQNB010021119">
    <property type="protein sequence ID" value="GJU03080.1"/>
    <property type="molecule type" value="Genomic_DNA"/>
</dbReference>
<dbReference type="Proteomes" id="UP001151760">
    <property type="component" value="Unassembled WGS sequence"/>
</dbReference>
<proteinExistence type="predicted"/>
<name>A0ABQ5ITN7_9ASTR</name>
<organism evidence="1 2">
    <name type="scientific">Tanacetum coccineum</name>
    <dbReference type="NCBI Taxonomy" id="301880"/>
    <lineage>
        <taxon>Eukaryota</taxon>
        <taxon>Viridiplantae</taxon>
        <taxon>Streptophyta</taxon>
        <taxon>Embryophyta</taxon>
        <taxon>Tracheophyta</taxon>
        <taxon>Spermatophyta</taxon>
        <taxon>Magnoliopsida</taxon>
        <taxon>eudicotyledons</taxon>
        <taxon>Gunneridae</taxon>
        <taxon>Pentapetalae</taxon>
        <taxon>asterids</taxon>
        <taxon>campanulids</taxon>
        <taxon>Asterales</taxon>
        <taxon>Asteraceae</taxon>
        <taxon>Asteroideae</taxon>
        <taxon>Anthemideae</taxon>
        <taxon>Anthemidinae</taxon>
        <taxon>Tanacetum</taxon>
    </lineage>
</organism>
<accession>A0ABQ5ITN7</accession>
<keyword evidence="2" id="KW-1185">Reference proteome</keyword>
<evidence type="ECO:0000313" key="2">
    <source>
        <dbReference type="Proteomes" id="UP001151760"/>
    </source>
</evidence>
<comment type="caution">
    <text evidence="1">The sequence shown here is derived from an EMBL/GenBank/DDBJ whole genome shotgun (WGS) entry which is preliminary data.</text>
</comment>
<reference evidence="1" key="2">
    <citation type="submission" date="2022-01" db="EMBL/GenBank/DDBJ databases">
        <authorList>
            <person name="Yamashiro T."/>
            <person name="Shiraishi A."/>
            <person name="Satake H."/>
            <person name="Nakayama K."/>
        </authorList>
    </citation>
    <scope>NUCLEOTIDE SEQUENCE</scope>
</reference>
<evidence type="ECO:0000313" key="1">
    <source>
        <dbReference type="EMBL" id="GJU03080.1"/>
    </source>
</evidence>
<sequence length="91" mass="10034">MPALMVIEGEVLNDFPRFVGILIAEFALGGAVHSRSVILDVGLYSGLSLWRFAVLHGRKSLSMEAVSKIRIWVMDQAEDVQPFSMLNAEGE</sequence>
<gene>
    <name evidence="1" type="ORF">Tco_1113418</name>
</gene>
<protein>
    <submittedName>
        <fullName evidence="1">Uncharacterized protein</fullName>
    </submittedName>
</protein>